<dbReference type="Gene3D" id="2.60.40.10">
    <property type="entry name" value="Immunoglobulins"/>
    <property type="match status" value="1"/>
</dbReference>
<organism evidence="5">
    <name type="scientific">Sesamum radiatum</name>
    <name type="common">Black benniseed</name>
    <dbReference type="NCBI Taxonomy" id="300843"/>
    <lineage>
        <taxon>Eukaryota</taxon>
        <taxon>Viridiplantae</taxon>
        <taxon>Streptophyta</taxon>
        <taxon>Embryophyta</taxon>
        <taxon>Tracheophyta</taxon>
        <taxon>Spermatophyta</taxon>
        <taxon>Magnoliopsida</taxon>
        <taxon>eudicotyledons</taxon>
        <taxon>Gunneridae</taxon>
        <taxon>Pentapetalae</taxon>
        <taxon>asterids</taxon>
        <taxon>lamiids</taxon>
        <taxon>Lamiales</taxon>
        <taxon>Pedaliaceae</taxon>
        <taxon>Sesamum</taxon>
    </lineage>
</organism>
<gene>
    <name evidence="5" type="ORF">Sradi_2911600</name>
</gene>
<protein>
    <submittedName>
        <fullName evidence="5">Aldehyde oxidase GLOX1</fullName>
    </submittedName>
</protein>
<dbReference type="SUPFAM" id="SSF81296">
    <property type="entry name" value="E set domains"/>
    <property type="match status" value="1"/>
</dbReference>
<reference evidence="5" key="2">
    <citation type="journal article" date="2024" name="Plant">
        <title>Genomic evolution and insights into agronomic trait innovations of Sesamum species.</title>
        <authorList>
            <person name="Miao H."/>
            <person name="Wang L."/>
            <person name="Qu L."/>
            <person name="Liu H."/>
            <person name="Sun Y."/>
            <person name="Le M."/>
            <person name="Wang Q."/>
            <person name="Wei S."/>
            <person name="Zheng Y."/>
            <person name="Lin W."/>
            <person name="Duan Y."/>
            <person name="Cao H."/>
            <person name="Xiong S."/>
            <person name="Wang X."/>
            <person name="Wei L."/>
            <person name="Li C."/>
            <person name="Ma Q."/>
            <person name="Ju M."/>
            <person name="Zhao R."/>
            <person name="Li G."/>
            <person name="Mu C."/>
            <person name="Tian Q."/>
            <person name="Mei H."/>
            <person name="Zhang T."/>
            <person name="Gao T."/>
            <person name="Zhang H."/>
        </authorList>
    </citation>
    <scope>NUCLEOTIDE SEQUENCE</scope>
    <source>
        <strain evidence="5">G02</strain>
    </source>
</reference>
<accession>A0AAW2S0N8</accession>
<feature type="domain" description="Glyoxal oxidase N-terminal" evidence="3">
    <location>
        <begin position="83"/>
        <end position="145"/>
    </location>
</feature>
<dbReference type="EMBL" id="JACGWJ010000012">
    <property type="protein sequence ID" value="KAL0385173.1"/>
    <property type="molecule type" value="Genomic_DNA"/>
</dbReference>
<dbReference type="AlphaFoldDB" id="A0AAW2S0N8"/>
<dbReference type="Pfam" id="PF09118">
    <property type="entry name" value="GO-like_E_set"/>
    <property type="match status" value="1"/>
</dbReference>
<name>A0AAW2S0N8_SESRA</name>
<dbReference type="SUPFAM" id="SSF50965">
    <property type="entry name" value="Galactose oxidase, central domain"/>
    <property type="match status" value="1"/>
</dbReference>
<dbReference type="InterPro" id="IPR013783">
    <property type="entry name" value="Ig-like_fold"/>
</dbReference>
<feature type="region of interest" description="Disordered" evidence="2">
    <location>
        <begin position="28"/>
        <end position="63"/>
    </location>
</feature>
<evidence type="ECO:0000256" key="2">
    <source>
        <dbReference type="SAM" id="MobiDB-lite"/>
    </source>
</evidence>
<dbReference type="CDD" id="cd02851">
    <property type="entry name" value="E_set_GO_C"/>
    <property type="match status" value="1"/>
</dbReference>
<comment type="caution">
    <text evidence="5">The sequence shown here is derived from an EMBL/GenBank/DDBJ whole genome shotgun (WGS) entry which is preliminary data.</text>
</comment>
<dbReference type="InterPro" id="IPR015202">
    <property type="entry name" value="GO-like_E_set"/>
</dbReference>
<dbReference type="InterPro" id="IPR009880">
    <property type="entry name" value="Glyoxal_oxidase_N"/>
</dbReference>
<dbReference type="InterPro" id="IPR037293">
    <property type="entry name" value="Gal_Oxidase_central_sf"/>
</dbReference>
<keyword evidence="1" id="KW-0732">Signal</keyword>
<dbReference type="InterPro" id="IPR014756">
    <property type="entry name" value="Ig_E-set"/>
</dbReference>
<sequence>MWRIGSQGVFSSQTRQILEGLKNMWKNGNHRQQPQVENGEHARAAPNARHDHSPNRPSSNHKRCQERVRWMGLRIKSCPPTLPLQPRKKIFTILKSTKIARMYHSSAVLLPDGRVLVAGSNPNNKYTFRNVPHPTELRLQAFVPPHAGKEFNGRRPQNVSIYTSGNDEIVGYGERFRVKFLLKTKLLSKMVAVTAYASPFNTHSISMNQRMLVLSCNNIKRTKDGWVSAAVEAPPSPKVAPSGYYMLTVLHNGIPSRSHWIKLTHT</sequence>
<evidence type="ECO:0000259" key="3">
    <source>
        <dbReference type="Pfam" id="PF07250"/>
    </source>
</evidence>
<feature type="compositionally biased region" description="Basic and acidic residues" evidence="2">
    <location>
        <begin position="38"/>
        <end position="54"/>
    </location>
</feature>
<feature type="domain" description="Galactose oxidase-like Early set" evidence="4">
    <location>
        <begin position="156"/>
        <end position="262"/>
    </location>
</feature>
<dbReference type="Gene3D" id="2.130.10.80">
    <property type="entry name" value="Galactose oxidase/kelch, beta-propeller"/>
    <property type="match status" value="1"/>
</dbReference>
<dbReference type="PANTHER" id="PTHR32208">
    <property type="entry name" value="SECRETED PROTEIN-RELATED"/>
    <property type="match status" value="1"/>
</dbReference>
<reference evidence="5" key="1">
    <citation type="submission" date="2020-06" db="EMBL/GenBank/DDBJ databases">
        <authorList>
            <person name="Li T."/>
            <person name="Hu X."/>
            <person name="Zhang T."/>
            <person name="Song X."/>
            <person name="Zhang H."/>
            <person name="Dai N."/>
            <person name="Sheng W."/>
            <person name="Hou X."/>
            <person name="Wei L."/>
        </authorList>
    </citation>
    <scope>NUCLEOTIDE SEQUENCE</scope>
    <source>
        <strain evidence="5">G02</strain>
        <tissue evidence="5">Leaf</tissue>
    </source>
</reference>
<proteinExistence type="predicted"/>
<evidence type="ECO:0000256" key="1">
    <source>
        <dbReference type="ARBA" id="ARBA00022729"/>
    </source>
</evidence>
<dbReference type="PANTHER" id="PTHR32208:SF54">
    <property type="entry name" value="ALDEHYDE OXIDASE GLOX-LIKE"/>
    <property type="match status" value="1"/>
</dbReference>
<dbReference type="InterPro" id="IPR011043">
    <property type="entry name" value="Gal_Oxase/kelch_b-propeller"/>
</dbReference>
<evidence type="ECO:0000259" key="4">
    <source>
        <dbReference type="Pfam" id="PF09118"/>
    </source>
</evidence>
<evidence type="ECO:0000313" key="5">
    <source>
        <dbReference type="EMBL" id="KAL0385173.1"/>
    </source>
</evidence>
<dbReference type="Pfam" id="PF07250">
    <property type="entry name" value="Glyoxal_oxid_N"/>
    <property type="match status" value="1"/>
</dbReference>